<dbReference type="SUPFAM" id="SSF69360">
    <property type="entry name" value="Cell wall binding repeat"/>
    <property type="match status" value="1"/>
</dbReference>
<protein>
    <submittedName>
        <fullName evidence="1">Uncharacterized protein</fullName>
    </submittedName>
</protein>
<proteinExistence type="predicted"/>
<evidence type="ECO:0000313" key="1">
    <source>
        <dbReference type="EMBL" id="CAA9301876.1"/>
    </source>
</evidence>
<accession>A0A6J4KCH0</accession>
<sequence length="642" mass="72081">MRRYAPLHRLWIFSLAFVLLAFQFANKDLDRAFKALQGQDFTTAERLFNKILLDDADDARAFYGLAAVYAHPDFPHRNAQRALEYLADAEARLPMLRKKEVAFLEKYGITPGYAAGLRVRLGTEIVQEAYANRSIGGLEAALRQFQNLPEVAGPARIRRDELAFAEAEKVGTYQAYQGFMSKYPEAAQEAEARKRYESLLYQSFSRVGTLLAYRQFMEAHPDSPYYGQAREAYDRLTYEEAARRDTPEAYQEFLRDHPDSPFAPEARAQLRRYALRLPVRMAGAWGFINGRGELVIPPAFQRAGPFAGGLARVRQNGKWGYIDDRGKMVISATFDAAADFSEGLAVVLTRSPKRGKKPLYRAFYIDTTGRQAFDKSYETDGVRMPIHAFSGGLGAVIDPKTVKLGYVDRQGNFAVAPLFTPTLGPAAAPPEYAFSGFRSGYAWVKDGAEEGLIDPKGVFLVQGKYTQPREDTLVGSLYRQSFRNGLCLVQDRTGGQTFYVDTTGKKAITLPARVVGLPFRDGVAWVRLPVAGQYQLIDRTGTMLTDVYAARVRPFSEGLAVVQREAPAKRVFFYDEVPEGSYVYLDKKGNQPFDFKFHVLTDPEYPFLNGDFNGGVAGVLLEGRQTYIDRQGNVVWQSKETW</sequence>
<organism evidence="1">
    <name type="scientific">uncultured Cytophagales bacterium</name>
    <dbReference type="NCBI Taxonomy" id="158755"/>
    <lineage>
        <taxon>Bacteria</taxon>
        <taxon>Pseudomonadati</taxon>
        <taxon>Bacteroidota</taxon>
        <taxon>Sphingobacteriia</taxon>
        <taxon>Sphingobacteriales</taxon>
        <taxon>environmental samples</taxon>
    </lineage>
</organism>
<dbReference type="Pfam" id="PF14903">
    <property type="entry name" value="WG_beta_rep"/>
    <property type="match status" value="1"/>
</dbReference>
<reference evidence="1" key="1">
    <citation type="submission" date="2020-02" db="EMBL/GenBank/DDBJ databases">
        <authorList>
            <person name="Meier V. D."/>
        </authorList>
    </citation>
    <scope>NUCLEOTIDE SEQUENCE</scope>
    <source>
        <strain evidence="1">AVDCRST_MAG56</strain>
    </source>
</reference>
<dbReference type="EMBL" id="CADCTQ010000455">
    <property type="protein sequence ID" value="CAA9301876.1"/>
    <property type="molecule type" value="Genomic_DNA"/>
</dbReference>
<dbReference type="PANTHER" id="PTHR37841:SF1">
    <property type="entry name" value="DUF3298 DOMAIN-CONTAINING PROTEIN"/>
    <property type="match status" value="1"/>
</dbReference>
<dbReference type="PANTHER" id="PTHR37841">
    <property type="entry name" value="GLR2918 PROTEIN"/>
    <property type="match status" value="1"/>
</dbReference>
<name>A0A6J4KCH0_9SPHI</name>
<dbReference type="InterPro" id="IPR032774">
    <property type="entry name" value="WG_beta_rep"/>
</dbReference>
<gene>
    <name evidence="1" type="ORF">AVDCRST_MAG56-5495</name>
</gene>
<dbReference type="AlphaFoldDB" id="A0A6J4KCH0"/>
<dbReference type="Gene3D" id="1.25.40.10">
    <property type="entry name" value="Tetratricopeptide repeat domain"/>
    <property type="match status" value="1"/>
</dbReference>
<dbReference type="InterPro" id="IPR011990">
    <property type="entry name" value="TPR-like_helical_dom_sf"/>
</dbReference>